<gene>
    <name evidence="13" type="ORF">G9Q37_13705</name>
</gene>
<evidence type="ECO:0000313" key="13">
    <source>
        <dbReference type="EMBL" id="QIM53126.1"/>
    </source>
</evidence>
<dbReference type="InterPro" id="IPR050298">
    <property type="entry name" value="Gram-neg_bact_OMP"/>
</dbReference>
<evidence type="ECO:0000256" key="3">
    <source>
        <dbReference type="ARBA" id="ARBA00022448"/>
    </source>
</evidence>
<dbReference type="GO" id="GO:0009279">
    <property type="term" value="C:cell outer membrane"/>
    <property type="evidence" value="ECO:0007669"/>
    <property type="project" value="UniProtKB-SubCell"/>
</dbReference>
<dbReference type="Gene3D" id="2.40.160.10">
    <property type="entry name" value="Porin"/>
    <property type="match status" value="1"/>
</dbReference>
<reference evidence="13 14" key="1">
    <citation type="submission" date="2020-03" db="EMBL/GenBank/DDBJ databases">
        <title>Hydrogenophaga sp. nov. isolated from cyanobacterial mat.</title>
        <authorList>
            <person name="Thorat V."/>
            <person name="Kirdat K."/>
            <person name="Tiwarekar B."/>
            <person name="Costa E.D."/>
            <person name="Yadav A."/>
        </authorList>
    </citation>
    <scope>NUCLEOTIDE SEQUENCE [LARGE SCALE GENOMIC DNA]</scope>
    <source>
        <strain evidence="13 14">BA0156</strain>
    </source>
</reference>
<dbReference type="InterPro" id="IPR033900">
    <property type="entry name" value="Gram_neg_porin_domain"/>
</dbReference>
<evidence type="ECO:0000256" key="1">
    <source>
        <dbReference type="ARBA" id="ARBA00004571"/>
    </source>
</evidence>
<dbReference type="GO" id="GO:0006811">
    <property type="term" value="P:monoatomic ion transport"/>
    <property type="evidence" value="ECO:0007669"/>
    <property type="project" value="UniProtKB-KW"/>
</dbReference>
<accession>A0A6G8IJB0</accession>
<evidence type="ECO:0000256" key="11">
    <source>
        <dbReference type="SAM" id="SignalP"/>
    </source>
</evidence>
<organism evidence="13 14">
    <name type="scientific">Hydrogenophaga crocea</name>
    <dbReference type="NCBI Taxonomy" id="2716225"/>
    <lineage>
        <taxon>Bacteria</taxon>
        <taxon>Pseudomonadati</taxon>
        <taxon>Pseudomonadota</taxon>
        <taxon>Betaproteobacteria</taxon>
        <taxon>Burkholderiales</taxon>
        <taxon>Comamonadaceae</taxon>
        <taxon>Hydrogenophaga</taxon>
    </lineage>
</organism>
<dbReference type="GO" id="GO:0015288">
    <property type="term" value="F:porin activity"/>
    <property type="evidence" value="ECO:0007669"/>
    <property type="project" value="UniProtKB-KW"/>
</dbReference>
<evidence type="ECO:0000313" key="14">
    <source>
        <dbReference type="Proteomes" id="UP000503162"/>
    </source>
</evidence>
<name>A0A6G8IJB0_9BURK</name>
<evidence type="ECO:0000256" key="9">
    <source>
        <dbReference type="ARBA" id="ARBA00023136"/>
    </source>
</evidence>
<dbReference type="CDD" id="cd00342">
    <property type="entry name" value="gram_neg_porins"/>
    <property type="match status" value="1"/>
</dbReference>
<evidence type="ECO:0000256" key="6">
    <source>
        <dbReference type="ARBA" id="ARBA00022729"/>
    </source>
</evidence>
<dbReference type="RefSeq" id="WP_166227899.1">
    <property type="nucleotide sequence ID" value="NZ_CP049989.1"/>
</dbReference>
<dbReference type="PANTHER" id="PTHR34501:SF9">
    <property type="entry name" value="MAJOR OUTER MEMBRANE PROTEIN P.IA"/>
    <property type="match status" value="1"/>
</dbReference>
<evidence type="ECO:0000256" key="8">
    <source>
        <dbReference type="ARBA" id="ARBA00023114"/>
    </source>
</evidence>
<keyword evidence="6 11" id="KW-0732">Signal</keyword>
<dbReference type="GO" id="GO:0046930">
    <property type="term" value="C:pore complex"/>
    <property type="evidence" value="ECO:0007669"/>
    <property type="project" value="UniProtKB-KW"/>
</dbReference>
<dbReference type="EMBL" id="CP049989">
    <property type="protein sequence ID" value="QIM53126.1"/>
    <property type="molecule type" value="Genomic_DNA"/>
</dbReference>
<feature type="signal peptide" evidence="11">
    <location>
        <begin position="1"/>
        <end position="20"/>
    </location>
</feature>
<keyword evidence="5" id="KW-0812">Transmembrane</keyword>
<dbReference type="SUPFAM" id="SSF56935">
    <property type="entry name" value="Porins"/>
    <property type="match status" value="1"/>
</dbReference>
<evidence type="ECO:0000256" key="2">
    <source>
        <dbReference type="ARBA" id="ARBA00011233"/>
    </source>
</evidence>
<dbReference type="Proteomes" id="UP000503162">
    <property type="component" value="Chromosome"/>
</dbReference>
<keyword evidence="3" id="KW-0813">Transport</keyword>
<evidence type="ECO:0000256" key="10">
    <source>
        <dbReference type="ARBA" id="ARBA00023237"/>
    </source>
</evidence>
<keyword evidence="8" id="KW-0626">Porin</keyword>
<proteinExistence type="predicted"/>
<comment type="subcellular location">
    <subcellularLocation>
        <location evidence="1">Cell outer membrane</location>
        <topology evidence="1">Multi-pass membrane protein</topology>
    </subcellularLocation>
</comment>
<dbReference type="AlphaFoldDB" id="A0A6G8IJB0"/>
<dbReference type="KEGG" id="hcz:G9Q37_13705"/>
<dbReference type="Pfam" id="PF13609">
    <property type="entry name" value="Porin_4"/>
    <property type="match status" value="1"/>
</dbReference>
<comment type="subunit">
    <text evidence="2">Homotrimer.</text>
</comment>
<feature type="domain" description="Porin" evidence="12">
    <location>
        <begin position="7"/>
        <end position="313"/>
    </location>
</feature>
<evidence type="ECO:0000256" key="7">
    <source>
        <dbReference type="ARBA" id="ARBA00023065"/>
    </source>
</evidence>
<keyword evidence="9" id="KW-0472">Membrane</keyword>
<protein>
    <submittedName>
        <fullName evidence="13">Porin</fullName>
    </submittedName>
</protein>
<evidence type="ECO:0000256" key="5">
    <source>
        <dbReference type="ARBA" id="ARBA00022692"/>
    </source>
</evidence>
<keyword evidence="4" id="KW-1134">Transmembrane beta strand</keyword>
<dbReference type="PANTHER" id="PTHR34501">
    <property type="entry name" value="PROTEIN YDDL-RELATED"/>
    <property type="match status" value="1"/>
</dbReference>
<keyword evidence="7" id="KW-0406">Ion transport</keyword>
<dbReference type="InterPro" id="IPR023614">
    <property type="entry name" value="Porin_dom_sf"/>
</dbReference>
<feature type="chain" id="PRO_5026094162" evidence="11">
    <location>
        <begin position="21"/>
        <end position="344"/>
    </location>
</feature>
<sequence length="344" mass="35663">MKRTLLALAALASISTLASAQSSVTLFGVVDASVRSVKNGSAGSETQMASGDNTTSRWGMRGVEDLGGGLRASFHLESQLNVDSGTADAAKYFGRRSTVSLSGGFGEVRLGRDYTPTFTNGLGDEFGIVGIGSRGIFLYGGGSNLGSAATTLVRADNAVSYFLPTMGGVYGQVQISAGEGVVGNRYTGGLLGYKNQALDAGIAYGITDVGTPSDFKHYNVKFNYNFGFATLHTLYDVKTWGARKTQDISIGASIPVATGTIRAGYTRANRSGGPLGSGYADGDDSTRLAIGYVHDLSKRTAVYTTLSRITNKGAARSSVLGSAPAGMLGGENSSGYQVGLRHIF</sequence>
<keyword evidence="10" id="KW-0998">Cell outer membrane</keyword>
<evidence type="ECO:0000259" key="12">
    <source>
        <dbReference type="Pfam" id="PF13609"/>
    </source>
</evidence>
<keyword evidence="14" id="KW-1185">Reference proteome</keyword>
<evidence type="ECO:0000256" key="4">
    <source>
        <dbReference type="ARBA" id="ARBA00022452"/>
    </source>
</evidence>